<dbReference type="AlphaFoldDB" id="A0A382LW81"/>
<dbReference type="Gene3D" id="2.60.40.1120">
    <property type="entry name" value="Carboxypeptidase-like, regulatory domain"/>
    <property type="match status" value="1"/>
</dbReference>
<evidence type="ECO:0000313" key="1">
    <source>
        <dbReference type="EMBL" id="SVC39975.1"/>
    </source>
</evidence>
<feature type="non-terminal residue" evidence="1">
    <location>
        <position position="1"/>
    </location>
</feature>
<sequence>GYAEGTAGAGSIAGVVSLNGAAPPPIMEDLKKGKNVEFCTKHPDTVKDGFRPRTKVTAAGGKLKDAVVFIEKIATGKPWGDLGKAHFDFKDCDVIQKVLAVRKPTKAEAKANGTKAEGGVMTVTNNDPEILHNPHGYSVAGANRKTLFNKPLPSQGDIAKVSKNIKRLKQKKDKHFFLQCDQHNFMEADARIVWNPYYSISGADGAFKIDGIPAGKYKVTAWHPYTGEASQDVTVGAGAAKADFKLKAKKIKASPPPAK</sequence>
<proteinExistence type="predicted"/>
<dbReference type="SUPFAM" id="SSF49452">
    <property type="entry name" value="Starch-binding domain-like"/>
    <property type="match status" value="1"/>
</dbReference>
<dbReference type="EMBL" id="UINC01089143">
    <property type="protein sequence ID" value="SVC39975.1"/>
    <property type="molecule type" value="Genomic_DNA"/>
</dbReference>
<accession>A0A382LW81</accession>
<organism evidence="1">
    <name type="scientific">marine metagenome</name>
    <dbReference type="NCBI Taxonomy" id="408172"/>
    <lineage>
        <taxon>unclassified sequences</taxon>
        <taxon>metagenomes</taxon>
        <taxon>ecological metagenomes</taxon>
    </lineage>
</organism>
<dbReference type="GO" id="GO:0030246">
    <property type="term" value="F:carbohydrate binding"/>
    <property type="evidence" value="ECO:0007669"/>
    <property type="project" value="InterPro"/>
</dbReference>
<dbReference type="InterPro" id="IPR013784">
    <property type="entry name" value="Carb-bd-like_fold"/>
</dbReference>
<protein>
    <recommendedName>
        <fullName evidence="2">Rhamnogalacturonan lyase domain-containing protein</fullName>
    </recommendedName>
</protein>
<gene>
    <name evidence="1" type="ORF">METZ01_LOCUS292829</name>
</gene>
<evidence type="ECO:0008006" key="2">
    <source>
        <dbReference type="Google" id="ProtNLM"/>
    </source>
</evidence>
<name>A0A382LW81_9ZZZZ</name>
<reference evidence="1" key="1">
    <citation type="submission" date="2018-05" db="EMBL/GenBank/DDBJ databases">
        <authorList>
            <person name="Lanie J.A."/>
            <person name="Ng W.-L."/>
            <person name="Kazmierczak K.M."/>
            <person name="Andrzejewski T.M."/>
            <person name="Davidsen T.M."/>
            <person name="Wayne K.J."/>
            <person name="Tettelin H."/>
            <person name="Glass J.I."/>
            <person name="Rusch D."/>
            <person name="Podicherti R."/>
            <person name="Tsui H.-C.T."/>
            <person name="Winkler M.E."/>
        </authorList>
    </citation>
    <scope>NUCLEOTIDE SEQUENCE</scope>
</reference>